<evidence type="ECO:0000313" key="1">
    <source>
        <dbReference type="EMBL" id="QEL16142.1"/>
    </source>
</evidence>
<protein>
    <submittedName>
        <fullName evidence="1">Uncharacterized protein</fullName>
    </submittedName>
</protein>
<dbReference type="EMBL" id="CP042425">
    <property type="protein sequence ID" value="QEL16142.1"/>
    <property type="molecule type" value="Genomic_DNA"/>
</dbReference>
<organism evidence="1 2">
    <name type="scientific">Limnoglobus roseus</name>
    <dbReference type="NCBI Taxonomy" id="2598579"/>
    <lineage>
        <taxon>Bacteria</taxon>
        <taxon>Pseudomonadati</taxon>
        <taxon>Planctomycetota</taxon>
        <taxon>Planctomycetia</taxon>
        <taxon>Gemmatales</taxon>
        <taxon>Gemmataceae</taxon>
        <taxon>Limnoglobus</taxon>
    </lineage>
</organism>
<gene>
    <name evidence="1" type="ORF">PX52LOC_03081</name>
</gene>
<dbReference type="KEGG" id="lrs:PX52LOC_03081"/>
<keyword evidence="2" id="KW-1185">Reference proteome</keyword>
<name>A0A5C1AEM8_9BACT</name>
<dbReference type="AlphaFoldDB" id="A0A5C1AEM8"/>
<dbReference type="Proteomes" id="UP000324974">
    <property type="component" value="Chromosome"/>
</dbReference>
<proteinExistence type="predicted"/>
<sequence>MGLLGVSGRATAEHWKGHELEQVDLLVKFLQEIGLGFIVTLVVTYQMLRVVRQEATPRTLTLTADTHPIGE</sequence>
<reference evidence="2" key="1">
    <citation type="submission" date="2019-08" db="EMBL/GenBank/DDBJ databases">
        <title>Limnoglobus roseus gen. nov., sp. nov., a novel freshwater planctomycete with a giant genome from the family Gemmataceae.</title>
        <authorList>
            <person name="Kulichevskaya I.S."/>
            <person name="Naumoff D.G."/>
            <person name="Miroshnikov K."/>
            <person name="Ivanova A."/>
            <person name="Philippov D.A."/>
            <person name="Hakobyan A."/>
            <person name="Rijpstra I.C."/>
            <person name="Sinninghe Damste J.S."/>
            <person name="Liesack W."/>
            <person name="Dedysh S.N."/>
        </authorList>
    </citation>
    <scope>NUCLEOTIDE SEQUENCE [LARGE SCALE GENOMIC DNA]</scope>
    <source>
        <strain evidence="2">PX52</strain>
    </source>
</reference>
<evidence type="ECO:0000313" key="2">
    <source>
        <dbReference type="Proteomes" id="UP000324974"/>
    </source>
</evidence>
<accession>A0A5C1AEM8</accession>